<dbReference type="GeneID" id="39602752"/>
<keyword evidence="2 4" id="KW-0863">Zinc-finger</keyword>
<evidence type="ECO:0000313" key="6">
    <source>
        <dbReference type="EMBL" id="RWQ96253.1"/>
    </source>
</evidence>
<dbReference type="InterPro" id="IPR002893">
    <property type="entry name" value="Znf_MYND"/>
</dbReference>
<dbReference type="Pfam" id="PF01753">
    <property type="entry name" value="zf-MYND"/>
    <property type="match status" value="1"/>
</dbReference>
<dbReference type="RefSeq" id="XP_028485898.1">
    <property type="nucleotide sequence ID" value="XM_028633475.1"/>
</dbReference>
<keyword evidence="7" id="KW-1185">Reference proteome</keyword>
<dbReference type="PROSITE" id="PS50865">
    <property type="entry name" value="ZF_MYND_2"/>
    <property type="match status" value="1"/>
</dbReference>
<keyword evidence="1" id="KW-0479">Metal-binding</keyword>
<organism evidence="6 7">
    <name type="scientific">Byssochlamys spectabilis</name>
    <name type="common">Paecilomyces variotii</name>
    <dbReference type="NCBI Taxonomy" id="264951"/>
    <lineage>
        <taxon>Eukaryota</taxon>
        <taxon>Fungi</taxon>
        <taxon>Dikarya</taxon>
        <taxon>Ascomycota</taxon>
        <taxon>Pezizomycotina</taxon>
        <taxon>Eurotiomycetes</taxon>
        <taxon>Eurotiomycetidae</taxon>
        <taxon>Eurotiales</taxon>
        <taxon>Thermoascaceae</taxon>
        <taxon>Paecilomyces</taxon>
    </lineage>
</organism>
<evidence type="ECO:0000256" key="2">
    <source>
        <dbReference type="ARBA" id="ARBA00022771"/>
    </source>
</evidence>
<evidence type="ECO:0000256" key="1">
    <source>
        <dbReference type="ARBA" id="ARBA00022723"/>
    </source>
</evidence>
<evidence type="ECO:0000313" key="7">
    <source>
        <dbReference type="Proteomes" id="UP000283841"/>
    </source>
</evidence>
<name>A0A443HWP6_BYSSP</name>
<dbReference type="EMBL" id="RCNU01000004">
    <property type="protein sequence ID" value="RWQ96253.1"/>
    <property type="molecule type" value="Genomic_DNA"/>
</dbReference>
<dbReference type="Proteomes" id="UP000283841">
    <property type="component" value="Unassembled WGS sequence"/>
</dbReference>
<dbReference type="VEuPathDB" id="FungiDB:C8Q69DRAFT_519707"/>
<dbReference type="AlphaFoldDB" id="A0A443HWP6"/>
<evidence type="ECO:0000259" key="5">
    <source>
        <dbReference type="PROSITE" id="PS50865"/>
    </source>
</evidence>
<evidence type="ECO:0000256" key="3">
    <source>
        <dbReference type="ARBA" id="ARBA00022833"/>
    </source>
</evidence>
<keyword evidence="3" id="KW-0862">Zinc</keyword>
<protein>
    <recommendedName>
        <fullName evidence="5">MYND-type domain-containing protein</fullName>
    </recommendedName>
</protein>
<accession>A0A443HWP6</accession>
<evidence type="ECO:0000256" key="4">
    <source>
        <dbReference type="PROSITE-ProRule" id="PRU00134"/>
    </source>
</evidence>
<comment type="caution">
    <text evidence="6">The sequence shown here is derived from an EMBL/GenBank/DDBJ whole genome shotgun (WGS) entry which is preliminary data.</text>
</comment>
<sequence length="441" mass="49360">MSSPSNIDLSPLQPLEIRYMVQTFNRLPQHATTPSGLVNHWYFSIRHVPLSPPGDLVHFIHPSSGLVHCEGPYAVLTLPSPEAQAEVVAPLLLKAFVYGLSGGPNGERIPQRLLSVPFSWATKDQALAEALGKKLERMGVRKELCSISWGNAYEDLVADESWSRVLCELARLKHQNQSLGQSEMEFPGVNAQFCHGCKKLFPLSDPLHPCPGCRDVYYCSRDCQFLDTPEHIQICGGPSSALPENDAIPGFEISPMSASQYYNEIAYRVPEARALARSIKLTLPKGQGSNNVIQPLRRLVITGEDTPENLELLFGPNWKESSSQVHERIRLEVILRPPRESISYGIYARMDEGTPAWSPRAANDAERRKVRTIRDIQFIARNNPGKDIQHSLPNFGYSEDELQALLRSWNQNSGIELDRESVAEAILESNATDHWRCHVVL</sequence>
<dbReference type="Gene3D" id="6.10.140.2220">
    <property type="match status" value="1"/>
</dbReference>
<gene>
    <name evidence="6" type="ORF">C8Q69DRAFT_519707</name>
</gene>
<dbReference type="GO" id="GO:0008270">
    <property type="term" value="F:zinc ion binding"/>
    <property type="evidence" value="ECO:0007669"/>
    <property type="project" value="UniProtKB-KW"/>
</dbReference>
<dbReference type="SUPFAM" id="SSF144232">
    <property type="entry name" value="HIT/MYND zinc finger-like"/>
    <property type="match status" value="1"/>
</dbReference>
<proteinExistence type="predicted"/>
<dbReference type="STRING" id="264951.A0A443HWP6"/>
<dbReference type="PROSITE" id="PS01360">
    <property type="entry name" value="ZF_MYND_1"/>
    <property type="match status" value="1"/>
</dbReference>
<reference evidence="6 7" key="1">
    <citation type="journal article" date="2018" name="Front. Microbiol.">
        <title>Genomic and genetic insights into a cosmopolitan fungus, Paecilomyces variotii (Eurotiales).</title>
        <authorList>
            <person name="Urquhart A.S."/>
            <person name="Mondo S.J."/>
            <person name="Makela M.R."/>
            <person name="Hane J.K."/>
            <person name="Wiebenga A."/>
            <person name="He G."/>
            <person name="Mihaltcheva S."/>
            <person name="Pangilinan J."/>
            <person name="Lipzen A."/>
            <person name="Barry K."/>
            <person name="de Vries R.P."/>
            <person name="Grigoriev I.V."/>
            <person name="Idnurm A."/>
        </authorList>
    </citation>
    <scope>NUCLEOTIDE SEQUENCE [LARGE SCALE GENOMIC DNA]</scope>
    <source>
        <strain evidence="6 7">CBS 101075</strain>
    </source>
</reference>
<feature type="domain" description="MYND-type" evidence="5">
    <location>
        <begin position="194"/>
        <end position="235"/>
    </location>
</feature>